<dbReference type="OrthoDB" id="9807423at2"/>
<evidence type="ECO:0000313" key="2">
    <source>
        <dbReference type="Proteomes" id="UP000187404"/>
    </source>
</evidence>
<keyword evidence="2" id="KW-1185">Reference proteome</keyword>
<accession>A0A1Q9JFT8</accession>
<gene>
    <name evidence="1" type="ORF">BHK98_02695</name>
</gene>
<dbReference type="EMBL" id="MJIE01000001">
    <property type="protein sequence ID" value="OLR55068.1"/>
    <property type="molecule type" value="Genomic_DNA"/>
</dbReference>
<proteinExistence type="predicted"/>
<dbReference type="RefSeq" id="WP_075712068.1">
    <property type="nucleotide sequence ID" value="NZ_MJIE01000001.1"/>
</dbReference>
<comment type="caution">
    <text evidence="1">The sequence shown here is derived from an EMBL/GenBank/DDBJ whole genome shotgun (WGS) entry which is preliminary data.</text>
</comment>
<reference evidence="1 2" key="1">
    <citation type="journal article" date="2016" name="Appl. Environ. Microbiol.">
        <title>Function and Phylogeny of Bacterial Butyryl Coenzyme A:Acetate Transferases and Their Diversity in the Proximal Colon of Swine.</title>
        <authorList>
            <person name="Trachsel J."/>
            <person name="Bayles D.O."/>
            <person name="Looft T."/>
            <person name="Levine U.Y."/>
            <person name="Allen H.K."/>
        </authorList>
    </citation>
    <scope>NUCLEOTIDE SEQUENCE [LARGE SCALE GENOMIC DNA]</scope>
    <source>
        <strain evidence="1 2">68-3-10</strain>
    </source>
</reference>
<dbReference type="Proteomes" id="UP000187404">
    <property type="component" value="Unassembled WGS sequence"/>
</dbReference>
<organism evidence="1 2">
    <name type="scientific">Hornefia porci</name>
    <dbReference type="NCBI Taxonomy" id="2652292"/>
    <lineage>
        <taxon>Bacteria</taxon>
        <taxon>Bacillati</taxon>
        <taxon>Bacillota</taxon>
        <taxon>Clostridia</taxon>
        <taxon>Peptostreptococcales</taxon>
        <taxon>Anaerovoracaceae</taxon>
        <taxon>Hornefia</taxon>
    </lineage>
</organism>
<evidence type="ECO:0000313" key="1">
    <source>
        <dbReference type="EMBL" id="OLR55068.1"/>
    </source>
</evidence>
<sequence>MINDGILQIKYPTGEMNLVIDRFFPATLERVKIVFRLMRDYSPPEDQMAIYSYLSERLLEFDQQMNYYGEIVATEVYRSRLREASNGLRQSQTMYKRTKRNMELLRKITGLEVGNHDT</sequence>
<dbReference type="STRING" id="1261640.BHK98_02695"/>
<protein>
    <submittedName>
        <fullName evidence="1">Uncharacterized protein</fullName>
    </submittedName>
</protein>
<dbReference type="AlphaFoldDB" id="A0A1Q9JFT8"/>
<name>A0A1Q9JFT8_9FIRM</name>